<evidence type="ECO:0000256" key="1">
    <source>
        <dbReference type="ARBA" id="ARBA00008791"/>
    </source>
</evidence>
<dbReference type="RefSeq" id="WP_345023807.1">
    <property type="nucleotide sequence ID" value="NZ_BAABDO010000090.1"/>
</dbReference>
<dbReference type="PRINTS" id="PR01438">
    <property type="entry name" value="UNVRSLSTRESS"/>
</dbReference>
<organism evidence="3 4">
    <name type="scientific">Actinomadura keratinilytica</name>
    <dbReference type="NCBI Taxonomy" id="547461"/>
    <lineage>
        <taxon>Bacteria</taxon>
        <taxon>Bacillati</taxon>
        <taxon>Actinomycetota</taxon>
        <taxon>Actinomycetes</taxon>
        <taxon>Streptosporangiales</taxon>
        <taxon>Thermomonosporaceae</taxon>
        <taxon>Actinomadura</taxon>
    </lineage>
</organism>
<dbReference type="SUPFAM" id="SSF52402">
    <property type="entry name" value="Adenine nucleotide alpha hydrolases-like"/>
    <property type="match status" value="2"/>
</dbReference>
<feature type="domain" description="UspA" evidence="2">
    <location>
        <begin position="170"/>
        <end position="306"/>
    </location>
</feature>
<comment type="caution">
    <text evidence="3">The sequence shown here is derived from an EMBL/GenBank/DDBJ whole genome shotgun (WGS) entry which is preliminary data.</text>
</comment>
<keyword evidence="4" id="KW-1185">Reference proteome</keyword>
<evidence type="ECO:0000313" key="3">
    <source>
        <dbReference type="EMBL" id="GAA4150998.1"/>
    </source>
</evidence>
<evidence type="ECO:0000313" key="4">
    <source>
        <dbReference type="Proteomes" id="UP001500266"/>
    </source>
</evidence>
<protein>
    <submittedName>
        <fullName evidence="3">Universal stress protein</fullName>
    </submittedName>
</protein>
<gene>
    <name evidence="3" type="ORF">GCM10022416_47830</name>
</gene>
<accession>A0ABP7Z9N4</accession>
<name>A0ABP7Z9N4_9ACTN</name>
<dbReference type="Pfam" id="PF00582">
    <property type="entry name" value="Usp"/>
    <property type="match status" value="2"/>
</dbReference>
<sequence length="310" mass="32685">MSEDGAGRPVLVGYDGSPAAEVALRWGVEEARLRGLPVTVCHAWHWPYPMRRPDEETLEILRGAGAIVADEGVRKAHALLTGEGVRRARALAGQRGGDVEVRWCLERGWAAAVLLQASRDAELVVLGLRGHGGFEGLTVGSTAVQVASRADRPVVVVGADTAHDRRDGAPIVVGVDGSPASEAALGFAFAEAALRGASLLAVCSWWDPSALPGPDRAPFVRPDKLRHEAIVRFDQAVAPWRAEYPKVPVETRFVVEKPRHALLDAADGAALLAVGDRGIGSTPQTLLGPVTQAVLQQAPCPVAVVPAPAR</sequence>
<dbReference type="InterPro" id="IPR014729">
    <property type="entry name" value="Rossmann-like_a/b/a_fold"/>
</dbReference>
<dbReference type="PANTHER" id="PTHR46268">
    <property type="entry name" value="STRESS RESPONSE PROTEIN NHAX"/>
    <property type="match status" value="1"/>
</dbReference>
<comment type="similarity">
    <text evidence="1">Belongs to the universal stress protein A family.</text>
</comment>
<reference evidence="4" key="1">
    <citation type="journal article" date="2019" name="Int. J. Syst. Evol. Microbiol.">
        <title>The Global Catalogue of Microorganisms (GCM) 10K type strain sequencing project: providing services to taxonomists for standard genome sequencing and annotation.</title>
        <authorList>
            <consortium name="The Broad Institute Genomics Platform"/>
            <consortium name="The Broad Institute Genome Sequencing Center for Infectious Disease"/>
            <person name="Wu L."/>
            <person name="Ma J."/>
        </authorList>
    </citation>
    <scope>NUCLEOTIDE SEQUENCE [LARGE SCALE GENOMIC DNA]</scope>
    <source>
        <strain evidence="4">JCM 17316</strain>
    </source>
</reference>
<dbReference type="InterPro" id="IPR006016">
    <property type="entry name" value="UspA"/>
</dbReference>
<dbReference type="Gene3D" id="3.40.50.620">
    <property type="entry name" value="HUPs"/>
    <property type="match status" value="2"/>
</dbReference>
<dbReference type="InterPro" id="IPR006015">
    <property type="entry name" value="Universal_stress_UspA"/>
</dbReference>
<evidence type="ECO:0000259" key="2">
    <source>
        <dbReference type="Pfam" id="PF00582"/>
    </source>
</evidence>
<dbReference type="EMBL" id="BAABDO010000090">
    <property type="protein sequence ID" value="GAA4150998.1"/>
    <property type="molecule type" value="Genomic_DNA"/>
</dbReference>
<feature type="domain" description="UspA" evidence="2">
    <location>
        <begin position="8"/>
        <end position="157"/>
    </location>
</feature>
<dbReference type="PANTHER" id="PTHR46268:SF6">
    <property type="entry name" value="UNIVERSAL STRESS PROTEIN UP12"/>
    <property type="match status" value="1"/>
</dbReference>
<proteinExistence type="inferred from homology"/>
<dbReference type="Proteomes" id="UP001500266">
    <property type="component" value="Unassembled WGS sequence"/>
</dbReference>